<dbReference type="OrthoDB" id="9797779at2"/>
<dbReference type="Pfam" id="PF04463">
    <property type="entry name" value="2-thiour_desulf"/>
    <property type="match status" value="1"/>
</dbReference>
<dbReference type="InterPro" id="IPR007553">
    <property type="entry name" value="2-thiour_desulf"/>
</dbReference>
<sequence length="85" mass="9290">MTYEYEKGAQAALSLAKENNVTIAILKQNSPSCGSLYIYNGTFKGTKKLGEGKTAELLRENGIKVFGEDQLDEAEEEIQKIDSAS</sequence>
<organism evidence="1 2">
    <name type="scientific">Clostridium luticellarii</name>
    <dbReference type="NCBI Taxonomy" id="1691940"/>
    <lineage>
        <taxon>Bacteria</taxon>
        <taxon>Bacillati</taxon>
        <taxon>Bacillota</taxon>
        <taxon>Clostridia</taxon>
        <taxon>Eubacteriales</taxon>
        <taxon>Clostridiaceae</taxon>
        <taxon>Clostridium</taxon>
    </lineage>
</organism>
<protein>
    <submittedName>
        <fullName evidence="1">Uncharacterized protein</fullName>
    </submittedName>
</protein>
<accession>A0A2T0BN96</accession>
<comment type="caution">
    <text evidence="1">The sequence shown here is derived from an EMBL/GenBank/DDBJ whole genome shotgun (WGS) entry which is preliminary data.</text>
</comment>
<dbReference type="EMBL" id="PVXP01000020">
    <property type="protein sequence ID" value="PRR85292.1"/>
    <property type="molecule type" value="Genomic_DNA"/>
</dbReference>
<dbReference type="AlphaFoldDB" id="A0A2T0BN96"/>
<evidence type="ECO:0000313" key="2">
    <source>
        <dbReference type="Proteomes" id="UP000237798"/>
    </source>
</evidence>
<reference evidence="1 2" key="1">
    <citation type="submission" date="2018-03" db="EMBL/GenBank/DDBJ databases">
        <title>Genome sequence of Clostridium luticellarii DSM 29923.</title>
        <authorList>
            <person name="Poehlein A."/>
            <person name="Daniel R."/>
        </authorList>
    </citation>
    <scope>NUCLEOTIDE SEQUENCE [LARGE SCALE GENOMIC DNA]</scope>
    <source>
        <strain evidence="1 2">DSM 29923</strain>
    </source>
</reference>
<keyword evidence="2" id="KW-1185">Reference proteome</keyword>
<dbReference type="Proteomes" id="UP000237798">
    <property type="component" value="Unassembled WGS sequence"/>
</dbReference>
<name>A0A2T0BN96_9CLOT</name>
<proteinExistence type="predicted"/>
<evidence type="ECO:0000313" key="1">
    <source>
        <dbReference type="EMBL" id="PRR85292.1"/>
    </source>
</evidence>
<gene>
    <name evidence="1" type="ORF">CLLU_17610</name>
</gene>